<evidence type="ECO:0000313" key="3">
    <source>
        <dbReference type="EMBL" id="UVI38138.1"/>
    </source>
</evidence>
<dbReference type="EMBL" id="CP092471">
    <property type="protein sequence ID" value="UVI38138.1"/>
    <property type="molecule type" value="Genomic_DNA"/>
</dbReference>
<proteinExistence type="inferred from homology"/>
<dbReference type="PROSITE" id="PS00383">
    <property type="entry name" value="TYR_PHOSPHATASE_1"/>
    <property type="match status" value="1"/>
</dbReference>
<name>A0ABY5SU88_9SPHN</name>
<dbReference type="PANTHER" id="PTHR31126">
    <property type="entry name" value="TYROSINE-PROTEIN PHOSPHATASE"/>
    <property type="match status" value="1"/>
</dbReference>
<reference evidence="3" key="1">
    <citation type="submission" date="2022-02" db="EMBL/GenBank/DDBJ databases">
        <title>Qipengyuania spongiae sp. nov., isolated from marine sponge.</title>
        <authorList>
            <person name="Li Z."/>
            <person name="Zhang M."/>
        </authorList>
    </citation>
    <scope>NUCLEOTIDE SEQUENCE</scope>
    <source>
        <strain evidence="3">PHS-Z21</strain>
    </source>
</reference>
<protein>
    <submittedName>
        <fullName evidence="3">Tyrosine-protein phosphatase</fullName>
    </submittedName>
</protein>
<dbReference type="Gene3D" id="3.90.190.10">
    <property type="entry name" value="Protein tyrosine phosphatase superfamily"/>
    <property type="match status" value="1"/>
</dbReference>
<comment type="similarity">
    <text evidence="1">Belongs to the protein-tyrosine phosphatase family.</text>
</comment>
<dbReference type="Proteomes" id="UP001065265">
    <property type="component" value="Chromosome"/>
</dbReference>
<accession>A0ABY5SU88</accession>
<dbReference type="PANTHER" id="PTHR31126:SF1">
    <property type="entry name" value="TYROSINE SPECIFIC PROTEIN PHOSPHATASES DOMAIN-CONTAINING PROTEIN"/>
    <property type="match status" value="1"/>
</dbReference>
<dbReference type="PROSITE" id="PS50056">
    <property type="entry name" value="TYR_PHOSPHATASE_2"/>
    <property type="match status" value="1"/>
</dbReference>
<evidence type="ECO:0000256" key="1">
    <source>
        <dbReference type="ARBA" id="ARBA00009580"/>
    </source>
</evidence>
<keyword evidence="4" id="KW-1185">Reference proteome</keyword>
<evidence type="ECO:0000259" key="2">
    <source>
        <dbReference type="PROSITE" id="PS50056"/>
    </source>
</evidence>
<sequence length="260" mass="29193">MTNSERFLATEGIHNFRDFGGWPVAGGGRVKRGLLFRSGHHVQASDADLVAIAALDIRTVIDLRGSSERERNPCRRVDGFDGEVLFYDGETSSAPPHMHTDPSTVVPGQARQRMIGVYTRMVRNPAMQTMFARYLRVLAEREGASLVHCFAGKDRTGVAATLLLHILGVLREDQIAEFMRTNAAPTLAVLREQSVPILEERLGRKLEEVEIRARLEVDEDYLATFFYEVEKDYGSLDTYLAEAIGVDEPLKERLRARFVT</sequence>
<dbReference type="RefSeq" id="WP_265557339.1">
    <property type="nucleotide sequence ID" value="NZ_CP092471.1"/>
</dbReference>
<gene>
    <name evidence="3" type="ORF">L1F33_07580</name>
</gene>
<evidence type="ECO:0000313" key="4">
    <source>
        <dbReference type="Proteomes" id="UP001065265"/>
    </source>
</evidence>
<dbReference type="Pfam" id="PF13350">
    <property type="entry name" value="Y_phosphatase3"/>
    <property type="match status" value="1"/>
</dbReference>
<dbReference type="SUPFAM" id="SSF52799">
    <property type="entry name" value="(Phosphotyrosine protein) phosphatases II"/>
    <property type="match status" value="1"/>
</dbReference>
<dbReference type="InterPro" id="IPR016130">
    <property type="entry name" value="Tyr_Pase_AS"/>
</dbReference>
<organism evidence="3 4">
    <name type="scientific">Qipengyuania spongiae</name>
    <dbReference type="NCBI Taxonomy" id="2909673"/>
    <lineage>
        <taxon>Bacteria</taxon>
        <taxon>Pseudomonadati</taxon>
        <taxon>Pseudomonadota</taxon>
        <taxon>Alphaproteobacteria</taxon>
        <taxon>Sphingomonadales</taxon>
        <taxon>Erythrobacteraceae</taxon>
        <taxon>Qipengyuania</taxon>
    </lineage>
</organism>
<dbReference type="InterPro" id="IPR000387">
    <property type="entry name" value="Tyr_Pase_dom"/>
</dbReference>
<feature type="domain" description="Tyrosine specific protein phosphatases" evidence="2">
    <location>
        <begin position="129"/>
        <end position="180"/>
    </location>
</feature>
<dbReference type="InterPro" id="IPR026893">
    <property type="entry name" value="Tyr/Ser_Pase_IphP-type"/>
</dbReference>
<dbReference type="InterPro" id="IPR029021">
    <property type="entry name" value="Prot-tyrosine_phosphatase-like"/>
</dbReference>